<proteinExistence type="predicted"/>
<protein>
    <recommendedName>
        <fullName evidence="3">Chaperone of endosialidase</fullName>
    </recommendedName>
</protein>
<evidence type="ECO:0008006" key="3">
    <source>
        <dbReference type="Google" id="ProtNLM"/>
    </source>
</evidence>
<gene>
    <name evidence="1" type="ORF">GCM10022407_35070</name>
</gene>
<keyword evidence="2" id="KW-1185">Reference proteome</keyword>
<evidence type="ECO:0000313" key="1">
    <source>
        <dbReference type="EMBL" id="GAA3987347.1"/>
    </source>
</evidence>
<evidence type="ECO:0000313" key="2">
    <source>
        <dbReference type="Proteomes" id="UP001501556"/>
    </source>
</evidence>
<dbReference type="Proteomes" id="UP001501556">
    <property type="component" value="Unassembled WGS sequence"/>
</dbReference>
<name>A0ABP7QTG9_9BACT</name>
<sequence>MRITNTGRVGIGNGLPDYWPSSMLNVGLGANNVSIDDVGSARYNGGLAANNFIAGGGACIGFNAARQTDAAFACRPSSLGAASGSKNGGALIWADLDGTLNFTAFPSNGGTIGVNAPNAQYFFANDVLAYRVLKIKPTNQVQIGVATPTNHTDYRLAVDGKLVAKSIFVTQTPSWADFVFEPTYSLRSLPELEGYLKQHRHLPAIPSAAEVAKNGIDLGTMDARLLQSLEELTLHVIELGKQNAHLQAEVAALTARVNQAAAPAAGK</sequence>
<dbReference type="RefSeq" id="WP_345126404.1">
    <property type="nucleotide sequence ID" value="NZ_BAABDI010000031.1"/>
</dbReference>
<dbReference type="EMBL" id="BAABDI010000031">
    <property type="protein sequence ID" value="GAA3987347.1"/>
    <property type="molecule type" value="Genomic_DNA"/>
</dbReference>
<organism evidence="1 2">
    <name type="scientific">Hymenobacter antarcticus</name>
    <dbReference type="NCBI Taxonomy" id="486270"/>
    <lineage>
        <taxon>Bacteria</taxon>
        <taxon>Pseudomonadati</taxon>
        <taxon>Bacteroidota</taxon>
        <taxon>Cytophagia</taxon>
        <taxon>Cytophagales</taxon>
        <taxon>Hymenobacteraceae</taxon>
        <taxon>Hymenobacter</taxon>
    </lineage>
</organism>
<accession>A0ABP7QTG9</accession>
<reference evidence="2" key="1">
    <citation type="journal article" date="2019" name="Int. J. Syst. Evol. Microbiol.">
        <title>The Global Catalogue of Microorganisms (GCM) 10K type strain sequencing project: providing services to taxonomists for standard genome sequencing and annotation.</title>
        <authorList>
            <consortium name="The Broad Institute Genomics Platform"/>
            <consortium name="The Broad Institute Genome Sequencing Center for Infectious Disease"/>
            <person name="Wu L."/>
            <person name="Ma J."/>
        </authorList>
    </citation>
    <scope>NUCLEOTIDE SEQUENCE [LARGE SCALE GENOMIC DNA]</scope>
    <source>
        <strain evidence="2">JCM 17217</strain>
    </source>
</reference>
<comment type="caution">
    <text evidence="1">The sequence shown here is derived from an EMBL/GenBank/DDBJ whole genome shotgun (WGS) entry which is preliminary data.</text>
</comment>